<dbReference type="EMBL" id="PGFG01000001">
    <property type="protein sequence ID" value="PJJ76546.1"/>
    <property type="molecule type" value="Genomic_DNA"/>
</dbReference>
<protein>
    <submittedName>
        <fullName evidence="2">Uncharacterized protein</fullName>
    </submittedName>
</protein>
<keyword evidence="1" id="KW-0472">Membrane</keyword>
<keyword evidence="1" id="KW-1133">Transmembrane helix</keyword>
<evidence type="ECO:0000313" key="2">
    <source>
        <dbReference type="EMBL" id="PJJ76546.1"/>
    </source>
</evidence>
<evidence type="ECO:0000313" key="3">
    <source>
        <dbReference type="Proteomes" id="UP000230000"/>
    </source>
</evidence>
<name>A0A2M9CX99_9BACT</name>
<evidence type="ECO:0000256" key="1">
    <source>
        <dbReference type="SAM" id="Phobius"/>
    </source>
</evidence>
<proteinExistence type="predicted"/>
<gene>
    <name evidence="2" type="ORF">BXY57_2174</name>
</gene>
<feature type="transmembrane region" description="Helical" evidence="1">
    <location>
        <begin position="52"/>
        <end position="71"/>
    </location>
</feature>
<comment type="caution">
    <text evidence="2">The sequence shown here is derived from an EMBL/GenBank/DDBJ whole genome shotgun (WGS) entry which is preliminary data.</text>
</comment>
<dbReference type="Proteomes" id="UP000230000">
    <property type="component" value="Unassembled WGS sequence"/>
</dbReference>
<accession>A0A2M9CX99</accession>
<sequence>MLQQSNHNCKQEQLLPLPLRVPERSVVLPIVSALSGNRFGSGTDLSSSDESMAFFIVALLHVWNLRFFWYFRLRRAHR</sequence>
<keyword evidence="1" id="KW-0812">Transmembrane</keyword>
<dbReference type="AlphaFoldDB" id="A0A2M9CX99"/>
<keyword evidence="3" id="KW-1185">Reference proteome</keyword>
<organism evidence="2 3">
    <name type="scientific">Thermoflavifilum aggregans</name>
    <dbReference type="NCBI Taxonomy" id="454188"/>
    <lineage>
        <taxon>Bacteria</taxon>
        <taxon>Pseudomonadati</taxon>
        <taxon>Bacteroidota</taxon>
        <taxon>Chitinophagia</taxon>
        <taxon>Chitinophagales</taxon>
        <taxon>Chitinophagaceae</taxon>
        <taxon>Thermoflavifilum</taxon>
    </lineage>
</organism>
<reference evidence="2 3" key="1">
    <citation type="submission" date="2017-11" db="EMBL/GenBank/DDBJ databases">
        <title>Genomic Encyclopedia of Archaeal and Bacterial Type Strains, Phase II (KMG-II): From Individual Species to Whole Genera.</title>
        <authorList>
            <person name="Goeker M."/>
        </authorList>
    </citation>
    <scope>NUCLEOTIDE SEQUENCE [LARGE SCALE GENOMIC DNA]</scope>
    <source>
        <strain evidence="2 3">DSM 27268</strain>
    </source>
</reference>